<dbReference type="AlphaFoldDB" id="A0AAD6VXJ9"/>
<evidence type="ECO:0000256" key="2">
    <source>
        <dbReference type="ARBA" id="ARBA00022840"/>
    </source>
</evidence>
<keyword evidence="5" id="KW-1185">Reference proteome</keyword>
<dbReference type="InterPro" id="IPR027417">
    <property type="entry name" value="P-loop_NTPase"/>
</dbReference>
<evidence type="ECO:0000256" key="1">
    <source>
        <dbReference type="ARBA" id="ARBA00022741"/>
    </source>
</evidence>
<sequence length="210" mass="23315">MVELQSGEIQIDGRNTRDIGLDVLRGRLALVPQDSVLFLGTLRENLDPQGSRTDAELISVLQRAWLLPRTGDPPDPVAEAKFSLDSKIGDEGSNYSAGEKQLLALCRALVKNSPIIVLDEATSSVDVETDAKLQRTIRTEFASATLLCIAHRLNTIAYYDRILVMDQGQVAEFDTVLNLFDREDSIFRSLCNEANLSRADILRIRADNEK</sequence>
<dbReference type="SUPFAM" id="SSF52540">
    <property type="entry name" value="P-loop containing nucleoside triphosphate hydrolases"/>
    <property type="match status" value="1"/>
</dbReference>
<keyword evidence="1" id="KW-0547">Nucleotide-binding</keyword>
<evidence type="ECO:0000259" key="3">
    <source>
        <dbReference type="PROSITE" id="PS50893"/>
    </source>
</evidence>
<protein>
    <submittedName>
        <fullName evidence="4">P-loop containing nucleoside triphosphate hydrolase protein</fullName>
    </submittedName>
</protein>
<feature type="non-terminal residue" evidence="4">
    <location>
        <position position="1"/>
    </location>
</feature>
<dbReference type="Pfam" id="PF00005">
    <property type="entry name" value="ABC_tran"/>
    <property type="match status" value="1"/>
</dbReference>
<keyword evidence="2" id="KW-0067">ATP-binding</keyword>
<evidence type="ECO:0000313" key="5">
    <source>
        <dbReference type="Proteomes" id="UP001219525"/>
    </source>
</evidence>
<dbReference type="EMBL" id="JARJCW010000007">
    <property type="protein sequence ID" value="KAJ7222258.1"/>
    <property type="molecule type" value="Genomic_DNA"/>
</dbReference>
<dbReference type="InterPro" id="IPR003439">
    <property type="entry name" value="ABC_transporter-like_ATP-bd"/>
</dbReference>
<accession>A0AAD6VXJ9</accession>
<gene>
    <name evidence="4" type="ORF">GGX14DRAFT_428326</name>
</gene>
<dbReference type="PANTHER" id="PTHR24223">
    <property type="entry name" value="ATP-BINDING CASSETTE SUB-FAMILY C"/>
    <property type="match status" value="1"/>
</dbReference>
<feature type="non-terminal residue" evidence="4">
    <location>
        <position position="210"/>
    </location>
</feature>
<dbReference type="InterPro" id="IPR017871">
    <property type="entry name" value="ABC_transporter-like_CS"/>
</dbReference>
<comment type="caution">
    <text evidence="4">The sequence shown here is derived from an EMBL/GenBank/DDBJ whole genome shotgun (WGS) entry which is preliminary data.</text>
</comment>
<dbReference type="PROSITE" id="PS00211">
    <property type="entry name" value="ABC_TRANSPORTER_1"/>
    <property type="match status" value="1"/>
</dbReference>
<dbReference type="Proteomes" id="UP001219525">
    <property type="component" value="Unassembled WGS sequence"/>
</dbReference>
<feature type="domain" description="ABC transporter" evidence="3">
    <location>
        <begin position="1"/>
        <end position="192"/>
    </location>
</feature>
<dbReference type="InterPro" id="IPR050173">
    <property type="entry name" value="ABC_transporter_C-like"/>
</dbReference>
<name>A0AAD6VXJ9_9AGAR</name>
<proteinExistence type="predicted"/>
<keyword evidence="4" id="KW-0378">Hydrolase</keyword>
<dbReference type="PROSITE" id="PS50893">
    <property type="entry name" value="ABC_TRANSPORTER_2"/>
    <property type="match status" value="1"/>
</dbReference>
<reference evidence="4" key="1">
    <citation type="submission" date="2023-03" db="EMBL/GenBank/DDBJ databases">
        <title>Massive genome expansion in bonnet fungi (Mycena s.s.) driven by repeated elements and novel gene families across ecological guilds.</title>
        <authorList>
            <consortium name="Lawrence Berkeley National Laboratory"/>
            <person name="Harder C.B."/>
            <person name="Miyauchi S."/>
            <person name="Viragh M."/>
            <person name="Kuo A."/>
            <person name="Thoen E."/>
            <person name="Andreopoulos B."/>
            <person name="Lu D."/>
            <person name="Skrede I."/>
            <person name="Drula E."/>
            <person name="Henrissat B."/>
            <person name="Morin E."/>
            <person name="Kohler A."/>
            <person name="Barry K."/>
            <person name="LaButti K."/>
            <person name="Morin E."/>
            <person name="Salamov A."/>
            <person name="Lipzen A."/>
            <person name="Mereny Z."/>
            <person name="Hegedus B."/>
            <person name="Baldrian P."/>
            <person name="Stursova M."/>
            <person name="Weitz H."/>
            <person name="Taylor A."/>
            <person name="Grigoriev I.V."/>
            <person name="Nagy L.G."/>
            <person name="Martin F."/>
            <person name="Kauserud H."/>
        </authorList>
    </citation>
    <scope>NUCLEOTIDE SEQUENCE</scope>
    <source>
        <strain evidence="4">9144</strain>
    </source>
</reference>
<dbReference type="GO" id="GO:0042626">
    <property type="term" value="F:ATPase-coupled transmembrane transporter activity"/>
    <property type="evidence" value="ECO:0007669"/>
    <property type="project" value="TreeGrafter"/>
</dbReference>
<evidence type="ECO:0000313" key="4">
    <source>
        <dbReference type="EMBL" id="KAJ7222258.1"/>
    </source>
</evidence>
<dbReference type="Gene3D" id="3.40.50.300">
    <property type="entry name" value="P-loop containing nucleotide triphosphate hydrolases"/>
    <property type="match status" value="1"/>
</dbReference>
<dbReference type="GO" id="GO:0016887">
    <property type="term" value="F:ATP hydrolysis activity"/>
    <property type="evidence" value="ECO:0007669"/>
    <property type="project" value="InterPro"/>
</dbReference>
<organism evidence="4 5">
    <name type="scientific">Mycena pura</name>
    <dbReference type="NCBI Taxonomy" id="153505"/>
    <lineage>
        <taxon>Eukaryota</taxon>
        <taxon>Fungi</taxon>
        <taxon>Dikarya</taxon>
        <taxon>Basidiomycota</taxon>
        <taxon>Agaricomycotina</taxon>
        <taxon>Agaricomycetes</taxon>
        <taxon>Agaricomycetidae</taxon>
        <taxon>Agaricales</taxon>
        <taxon>Marasmiineae</taxon>
        <taxon>Mycenaceae</taxon>
        <taxon>Mycena</taxon>
    </lineage>
</organism>
<dbReference type="GO" id="GO:0016020">
    <property type="term" value="C:membrane"/>
    <property type="evidence" value="ECO:0007669"/>
    <property type="project" value="TreeGrafter"/>
</dbReference>
<dbReference type="GO" id="GO:0005524">
    <property type="term" value="F:ATP binding"/>
    <property type="evidence" value="ECO:0007669"/>
    <property type="project" value="UniProtKB-KW"/>
</dbReference>